<protein>
    <recommendedName>
        <fullName evidence="3">Beta-N-acetylhexosaminidase</fullName>
    </recommendedName>
</protein>
<dbReference type="Proteomes" id="UP001426770">
    <property type="component" value="Unassembled WGS sequence"/>
</dbReference>
<evidence type="ECO:0000313" key="2">
    <source>
        <dbReference type="Proteomes" id="UP001426770"/>
    </source>
</evidence>
<dbReference type="EMBL" id="BAABRR010000010">
    <property type="protein sequence ID" value="GAA5519525.1"/>
    <property type="molecule type" value="Genomic_DNA"/>
</dbReference>
<sequence>MTGAGDALWGETMRTGDHDCYERWVFEFDGDGDGDGAASREALIRQSPRHLNGYQGLR</sequence>
<comment type="caution">
    <text evidence="1">The sequence shown here is derived from an EMBL/GenBank/DDBJ whole genome shotgun (WGS) entry which is preliminary data.</text>
</comment>
<name>A0ABP9WL36_9MICO</name>
<reference evidence="1 2" key="1">
    <citation type="submission" date="2024-02" db="EMBL/GenBank/DDBJ databases">
        <title>Lysinimicrobium sediminis NBRC 112286.</title>
        <authorList>
            <person name="Ichikawa N."/>
            <person name="Katano-Makiyama Y."/>
            <person name="Hidaka K."/>
        </authorList>
    </citation>
    <scope>NUCLEOTIDE SEQUENCE [LARGE SCALE GENOMIC DNA]</scope>
    <source>
        <strain evidence="1 2">NBRC 112286</strain>
    </source>
</reference>
<gene>
    <name evidence="1" type="ORF">Lsed01_01976</name>
</gene>
<evidence type="ECO:0000313" key="1">
    <source>
        <dbReference type="EMBL" id="GAA5519525.1"/>
    </source>
</evidence>
<organism evidence="1 2">
    <name type="scientific">Demequina sediminis</name>
    <dbReference type="NCBI Taxonomy" id="1930058"/>
    <lineage>
        <taxon>Bacteria</taxon>
        <taxon>Bacillati</taxon>
        <taxon>Actinomycetota</taxon>
        <taxon>Actinomycetes</taxon>
        <taxon>Micrococcales</taxon>
        <taxon>Demequinaceae</taxon>
        <taxon>Demequina</taxon>
    </lineage>
</organism>
<proteinExistence type="predicted"/>
<accession>A0ABP9WL36</accession>
<evidence type="ECO:0008006" key="3">
    <source>
        <dbReference type="Google" id="ProtNLM"/>
    </source>
</evidence>
<keyword evidence="2" id="KW-1185">Reference proteome</keyword>